<dbReference type="InterPro" id="IPR018790">
    <property type="entry name" value="DUF2358"/>
</dbReference>
<proteinExistence type="predicted"/>
<evidence type="ECO:0000256" key="1">
    <source>
        <dbReference type="SAM" id="MobiDB-lite"/>
    </source>
</evidence>
<feature type="region of interest" description="Disordered" evidence="1">
    <location>
        <begin position="82"/>
        <end position="101"/>
    </location>
</feature>
<dbReference type="OrthoDB" id="44820at2759"/>
<dbReference type="Proteomes" id="UP000195402">
    <property type="component" value="Unassembled WGS sequence"/>
</dbReference>
<dbReference type="PANTHER" id="PTHR31094">
    <property type="entry name" value="RIKEN CDNA 2310061I04 GENE"/>
    <property type="match status" value="1"/>
</dbReference>
<dbReference type="AlphaFoldDB" id="A0A200PUL2"/>
<keyword evidence="3" id="KW-1185">Reference proteome</keyword>
<gene>
    <name evidence="2" type="ORF">BVC80_9079g9</name>
</gene>
<name>A0A200PUL2_MACCD</name>
<reference evidence="2 3" key="1">
    <citation type="journal article" date="2017" name="Mol. Plant">
        <title>The Genome of Medicinal Plant Macleaya cordata Provides New Insights into Benzylisoquinoline Alkaloids Metabolism.</title>
        <authorList>
            <person name="Liu X."/>
            <person name="Liu Y."/>
            <person name="Huang P."/>
            <person name="Ma Y."/>
            <person name="Qing Z."/>
            <person name="Tang Q."/>
            <person name="Cao H."/>
            <person name="Cheng P."/>
            <person name="Zheng Y."/>
            <person name="Yuan Z."/>
            <person name="Zhou Y."/>
            <person name="Liu J."/>
            <person name="Tang Z."/>
            <person name="Zhuo Y."/>
            <person name="Zhang Y."/>
            <person name="Yu L."/>
            <person name="Huang J."/>
            <person name="Yang P."/>
            <person name="Peng Q."/>
            <person name="Zhang J."/>
            <person name="Jiang W."/>
            <person name="Zhang Z."/>
            <person name="Lin K."/>
            <person name="Ro D.K."/>
            <person name="Chen X."/>
            <person name="Xiong X."/>
            <person name="Shang Y."/>
            <person name="Huang S."/>
            <person name="Zeng J."/>
        </authorList>
    </citation>
    <scope>NUCLEOTIDE SEQUENCE [LARGE SCALE GENOMIC DNA]</scope>
    <source>
        <strain evidence="3">cv. BLH2017</strain>
        <tissue evidence="2">Root</tissue>
    </source>
</reference>
<accession>A0A200PUL2</accession>
<dbReference type="InParanoid" id="A0A200PUL2"/>
<evidence type="ECO:0000313" key="2">
    <source>
        <dbReference type="EMBL" id="OVA01875.1"/>
    </source>
</evidence>
<comment type="caution">
    <text evidence="2">The sequence shown here is derived from an EMBL/GenBank/DDBJ whole genome shotgun (WGS) entry which is preliminary data.</text>
</comment>
<organism evidence="2 3">
    <name type="scientific">Macleaya cordata</name>
    <name type="common">Five-seeded plume-poppy</name>
    <name type="synonym">Bocconia cordata</name>
    <dbReference type="NCBI Taxonomy" id="56857"/>
    <lineage>
        <taxon>Eukaryota</taxon>
        <taxon>Viridiplantae</taxon>
        <taxon>Streptophyta</taxon>
        <taxon>Embryophyta</taxon>
        <taxon>Tracheophyta</taxon>
        <taxon>Spermatophyta</taxon>
        <taxon>Magnoliopsida</taxon>
        <taxon>Ranunculales</taxon>
        <taxon>Papaveraceae</taxon>
        <taxon>Papaveroideae</taxon>
        <taxon>Macleaya</taxon>
    </lineage>
</organism>
<dbReference type="EMBL" id="MVGT01004035">
    <property type="protein sequence ID" value="OVA01875.1"/>
    <property type="molecule type" value="Genomic_DNA"/>
</dbReference>
<protein>
    <submittedName>
        <fullName evidence="2">Uncharacterized protein</fullName>
    </submittedName>
</protein>
<evidence type="ECO:0000313" key="3">
    <source>
        <dbReference type="Proteomes" id="UP000195402"/>
    </source>
</evidence>
<dbReference type="PANTHER" id="PTHR31094:SF2">
    <property type="entry name" value="RIKEN CDNA 2310061I04 GENE"/>
    <property type="match status" value="1"/>
</dbReference>
<feature type="compositionally biased region" description="Polar residues" evidence="1">
    <location>
        <begin position="82"/>
        <end position="92"/>
    </location>
</feature>
<sequence>MASMILTLPEFAISSVATRGEIPSKLFSRTNPRKRINFRSFDDNNNKEKVEESRGIRCSSTKYCEVRVSDFGQNAKISRQFSAPVKESSSSKQNKDDEEKQNYYVNTGYAIRALREEFPQIFFRELNFDIYSLV</sequence>